<dbReference type="SUPFAM" id="SSF158446">
    <property type="entry name" value="IVS-encoded protein-like"/>
    <property type="match status" value="1"/>
</dbReference>
<accession>A0A918TRM8</accession>
<evidence type="ECO:0000313" key="1">
    <source>
        <dbReference type="EMBL" id="GHC53740.1"/>
    </source>
</evidence>
<dbReference type="AlphaFoldDB" id="A0A918TRM8"/>
<comment type="caution">
    <text evidence="1">The sequence shown here is derived from an EMBL/GenBank/DDBJ whole genome shotgun (WGS) entry which is preliminary data.</text>
</comment>
<evidence type="ECO:0008006" key="3">
    <source>
        <dbReference type="Google" id="ProtNLM"/>
    </source>
</evidence>
<protein>
    <recommendedName>
        <fullName evidence="3">Four helix bundle protein</fullName>
    </recommendedName>
</protein>
<dbReference type="InterPro" id="IPR012657">
    <property type="entry name" value="23S_rRNA-intervening_sequence"/>
</dbReference>
<dbReference type="NCBIfam" id="NF008912">
    <property type="entry name" value="PRK12275.1-6"/>
    <property type="match status" value="1"/>
</dbReference>
<reference evidence="1" key="1">
    <citation type="journal article" date="2014" name="Int. J. Syst. Evol. Microbiol.">
        <title>Complete genome sequence of Corynebacterium casei LMG S-19264T (=DSM 44701T), isolated from a smear-ripened cheese.</title>
        <authorList>
            <consortium name="US DOE Joint Genome Institute (JGI-PGF)"/>
            <person name="Walter F."/>
            <person name="Albersmeier A."/>
            <person name="Kalinowski J."/>
            <person name="Ruckert C."/>
        </authorList>
    </citation>
    <scope>NUCLEOTIDE SEQUENCE</scope>
    <source>
        <strain evidence="1">KCTC 12988</strain>
    </source>
</reference>
<sequence>MSHHHFEELEVWKRSCRLSVEVLQLVEGMTLWALRDQIARSCISVPSNIAEGAERETDKEFRRFLNIAKGSAGELRTQLFIGTKAGYFDPEITKKLTTEAKEISNMIQGLSKTLKIPE</sequence>
<dbReference type="Gene3D" id="1.20.1440.60">
    <property type="entry name" value="23S rRNA-intervening sequence"/>
    <property type="match status" value="1"/>
</dbReference>
<dbReference type="Proteomes" id="UP000644507">
    <property type="component" value="Unassembled WGS sequence"/>
</dbReference>
<organism evidence="1 2">
    <name type="scientific">Roseibacillus persicicus</name>
    <dbReference type="NCBI Taxonomy" id="454148"/>
    <lineage>
        <taxon>Bacteria</taxon>
        <taxon>Pseudomonadati</taxon>
        <taxon>Verrucomicrobiota</taxon>
        <taxon>Verrucomicrobiia</taxon>
        <taxon>Verrucomicrobiales</taxon>
        <taxon>Verrucomicrobiaceae</taxon>
        <taxon>Roseibacillus</taxon>
    </lineage>
</organism>
<dbReference type="InterPro" id="IPR036583">
    <property type="entry name" value="23S_rRNA_IVS_sf"/>
</dbReference>
<dbReference type="PANTHER" id="PTHR38471">
    <property type="entry name" value="FOUR HELIX BUNDLE PROTEIN"/>
    <property type="match status" value="1"/>
</dbReference>
<name>A0A918TRM8_9BACT</name>
<dbReference type="RefSeq" id="WP_189569809.1">
    <property type="nucleotide sequence ID" value="NZ_BMXI01000008.1"/>
</dbReference>
<dbReference type="CDD" id="cd16377">
    <property type="entry name" value="23S_rRNA_IVP_like"/>
    <property type="match status" value="1"/>
</dbReference>
<keyword evidence="2" id="KW-1185">Reference proteome</keyword>
<gene>
    <name evidence="1" type="primary">wzd</name>
    <name evidence="1" type="ORF">GCM10007100_20010</name>
</gene>
<dbReference type="Pfam" id="PF05635">
    <property type="entry name" value="23S_rRNA_IVP"/>
    <property type="match status" value="1"/>
</dbReference>
<dbReference type="EMBL" id="BMXI01000008">
    <property type="protein sequence ID" value="GHC53740.1"/>
    <property type="molecule type" value="Genomic_DNA"/>
</dbReference>
<dbReference type="PANTHER" id="PTHR38471:SF2">
    <property type="entry name" value="FOUR HELIX BUNDLE PROTEIN"/>
    <property type="match status" value="1"/>
</dbReference>
<reference evidence="1" key="2">
    <citation type="submission" date="2020-09" db="EMBL/GenBank/DDBJ databases">
        <authorList>
            <person name="Sun Q."/>
            <person name="Kim S."/>
        </authorList>
    </citation>
    <scope>NUCLEOTIDE SEQUENCE</scope>
    <source>
        <strain evidence="1">KCTC 12988</strain>
    </source>
</reference>
<dbReference type="NCBIfam" id="TIGR02436">
    <property type="entry name" value="four helix bundle protein"/>
    <property type="match status" value="1"/>
</dbReference>
<proteinExistence type="predicted"/>
<evidence type="ECO:0000313" key="2">
    <source>
        <dbReference type="Proteomes" id="UP000644507"/>
    </source>
</evidence>